<dbReference type="Proteomes" id="UP001056384">
    <property type="component" value="Chromosome 10"/>
</dbReference>
<accession>A0A9Q9AYJ1</accession>
<keyword evidence="2" id="KW-1185">Reference proteome</keyword>
<protein>
    <submittedName>
        <fullName evidence="1">Uncharacterized protein</fullName>
    </submittedName>
</protein>
<sequence length="187" mass="20474">MSERQHSVPAGDGPPDHRVAELVRDWINLITVERRLLPNLLDAFTKSLPDEQTVLKSRAIRAHLLSGDEDEQHTVGDGKLIEILRGLSAQTWSNSGIERADSWNLGLAIDSNDDIGCYRAGGGDHLPRPSILKLPGISLLRDGGRIAMWTMSSRAALAIRALQFEADRAAHAGPGAETHRGIVWKRP</sequence>
<dbReference type="AlphaFoldDB" id="A0A9Q9AYJ1"/>
<evidence type="ECO:0000313" key="1">
    <source>
        <dbReference type="EMBL" id="USW57489.1"/>
    </source>
</evidence>
<organism evidence="1 2">
    <name type="scientific">Septoria linicola</name>
    <dbReference type="NCBI Taxonomy" id="215465"/>
    <lineage>
        <taxon>Eukaryota</taxon>
        <taxon>Fungi</taxon>
        <taxon>Dikarya</taxon>
        <taxon>Ascomycota</taxon>
        <taxon>Pezizomycotina</taxon>
        <taxon>Dothideomycetes</taxon>
        <taxon>Dothideomycetidae</taxon>
        <taxon>Mycosphaerellales</taxon>
        <taxon>Mycosphaerellaceae</taxon>
        <taxon>Septoria</taxon>
    </lineage>
</organism>
<reference evidence="1" key="1">
    <citation type="submission" date="2022-06" db="EMBL/GenBank/DDBJ databases">
        <title>Complete genome sequences of two strains of the flax pathogen Septoria linicola.</title>
        <authorList>
            <person name="Lapalu N."/>
            <person name="Simon A."/>
            <person name="Demenou B."/>
            <person name="Paumier D."/>
            <person name="Guillot M.-P."/>
            <person name="Gout L."/>
            <person name="Valade R."/>
        </authorList>
    </citation>
    <scope>NUCLEOTIDE SEQUENCE</scope>
    <source>
        <strain evidence="1">SE15195</strain>
    </source>
</reference>
<dbReference type="EMBL" id="CP099427">
    <property type="protein sequence ID" value="USW57489.1"/>
    <property type="molecule type" value="Genomic_DNA"/>
</dbReference>
<evidence type="ECO:0000313" key="2">
    <source>
        <dbReference type="Proteomes" id="UP001056384"/>
    </source>
</evidence>
<gene>
    <name evidence="1" type="ORF">Slin15195_G108080</name>
</gene>
<proteinExistence type="predicted"/>
<name>A0A9Q9AYJ1_9PEZI</name>